<keyword evidence="1" id="KW-0732">Signal</keyword>
<evidence type="ECO:0000256" key="1">
    <source>
        <dbReference type="SAM" id="SignalP"/>
    </source>
</evidence>
<reference evidence="2 3" key="1">
    <citation type="journal article" date="2021" name="Front. Microbiol.">
        <title>Aerobic Denitrification and Heterotrophic Sulfur Oxidation in the Genus Halomonas Revealed by Six Novel Species Characterizations and Genome-Based Analysis.</title>
        <authorList>
            <person name="Wang L."/>
            <person name="Shao Z."/>
        </authorList>
    </citation>
    <scope>NUCLEOTIDE SEQUENCE [LARGE SCALE GENOMIC DNA]</scope>
    <source>
        <strain evidence="2 3">MCCC 1A11036</strain>
    </source>
</reference>
<dbReference type="InterPro" id="IPR058248">
    <property type="entry name" value="Lxx211020-like"/>
</dbReference>
<gene>
    <name evidence="2" type="ORF">HOP51_20220</name>
</gene>
<accession>A0ABS9AKT5</accession>
<proteinExistence type="predicted"/>
<dbReference type="EMBL" id="JABFTT010000021">
    <property type="protein sequence ID" value="MCE8022415.1"/>
    <property type="molecule type" value="Genomic_DNA"/>
</dbReference>
<dbReference type="PANTHER" id="PTHR36302:SF1">
    <property type="entry name" value="COPPER CHAPERONE PCU(A)C"/>
    <property type="match status" value="1"/>
</dbReference>
<dbReference type="PANTHER" id="PTHR36302">
    <property type="entry name" value="BLR7088 PROTEIN"/>
    <property type="match status" value="1"/>
</dbReference>
<dbReference type="InterPro" id="IPR036182">
    <property type="entry name" value="PCuAC_sf"/>
</dbReference>
<name>A0ABS9AKT5_9GAMM</name>
<feature type="chain" id="PRO_5045682346" evidence="1">
    <location>
        <begin position="23"/>
        <end position="164"/>
    </location>
</feature>
<comment type="caution">
    <text evidence="2">The sequence shown here is derived from an EMBL/GenBank/DDBJ whole genome shotgun (WGS) entry which is preliminary data.</text>
</comment>
<dbReference type="SUPFAM" id="SSF110087">
    <property type="entry name" value="DR1885-like metal-binding protein"/>
    <property type="match status" value="1"/>
</dbReference>
<evidence type="ECO:0000313" key="3">
    <source>
        <dbReference type="Proteomes" id="UP001320122"/>
    </source>
</evidence>
<feature type="signal peptide" evidence="1">
    <location>
        <begin position="1"/>
        <end position="22"/>
    </location>
</feature>
<sequence>MMLSRSLVVATGLSLISFAALADPLIIEQAQVRAVPPGSPASAAFMTLHNPGEREVVLVTANSSAAETLELHNHEDVDGVMQMRKVAQITVPAGESVELAPGGLHLMLIGLTDPLVEGEPVEIELGFESGESQRLEAPVQQIVVEEQGQHGHAHAHDHKHDHAH</sequence>
<dbReference type="Pfam" id="PF04314">
    <property type="entry name" value="PCuAC"/>
    <property type="match status" value="1"/>
</dbReference>
<dbReference type="Gene3D" id="2.60.40.1890">
    <property type="entry name" value="PCu(A)C copper chaperone"/>
    <property type="match status" value="1"/>
</dbReference>
<dbReference type="Proteomes" id="UP001320122">
    <property type="component" value="Unassembled WGS sequence"/>
</dbReference>
<dbReference type="RefSeq" id="WP_234275686.1">
    <property type="nucleotide sequence ID" value="NZ_JABFTT010000021.1"/>
</dbReference>
<organism evidence="2 3">
    <name type="scientific">Billgrantia zhangzhouensis</name>
    <dbReference type="NCBI Taxonomy" id="2733481"/>
    <lineage>
        <taxon>Bacteria</taxon>
        <taxon>Pseudomonadati</taxon>
        <taxon>Pseudomonadota</taxon>
        <taxon>Gammaproteobacteria</taxon>
        <taxon>Oceanospirillales</taxon>
        <taxon>Halomonadaceae</taxon>
        <taxon>Billgrantia</taxon>
    </lineage>
</organism>
<keyword evidence="3" id="KW-1185">Reference proteome</keyword>
<evidence type="ECO:0000313" key="2">
    <source>
        <dbReference type="EMBL" id="MCE8022415.1"/>
    </source>
</evidence>
<dbReference type="InterPro" id="IPR007410">
    <property type="entry name" value="LpqE-like"/>
</dbReference>
<protein>
    <submittedName>
        <fullName evidence="2">Copper chaperone PCu(A)C</fullName>
    </submittedName>
</protein>